<proteinExistence type="predicted"/>
<keyword evidence="3" id="KW-1185">Reference proteome</keyword>
<dbReference type="InterPro" id="IPR014756">
    <property type="entry name" value="Ig_E-set"/>
</dbReference>
<protein>
    <recommendedName>
        <fullName evidence="1">IPT/TIG domain-containing protein</fullName>
    </recommendedName>
</protein>
<evidence type="ECO:0000313" key="2">
    <source>
        <dbReference type="EMBL" id="RAK69867.1"/>
    </source>
</evidence>
<dbReference type="EMBL" id="QHKM01000001">
    <property type="protein sequence ID" value="RAK69867.1"/>
    <property type="molecule type" value="Genomic_DNA"/>
</dbReference>
<dbReference type="Gene3D" id="2.60.40.10">
    <property type="entry name" value="Immunoglobulins"/>
    <property type="match status" value="1"/>
</dbReference>
<evidence type="ECO:0000313" key="3">
    <source>
        <dbReference type="Proteomes" id="UP000248553"/>
    </source>
</evidence>
<reference evidence="3" key="1">
    <citation type="submission" date="2018-05" db="EMBL/GenBank/DDBJ databases">
        <authorList>
            <person name="Nie L."/>
        </authorList>
    </citation>
    <scope>NUCLEOTIDE SEQUENCE [LARGE SCALE GENOMIC DNA]</scope>
    <source>
        <strain evidence="3">NL</strain>
    </source>
</reference>
<comment type="caution">
    <text evidence="2">The sequence shown here is derived from an EMBL/GenBank/DDBJ whole genome shotgun (WGS) entry which is preliminary data.</text>
</comment>
<sequence length="434" mass="42930">MAFTAASTTSVVEDMEAGVRTGYTPAGLVTLTNGTWLFTDALIGTNTAQDKFNGTRAARVRDGSIAMNFDKPDGAGTISLKAALFNLDTGGALKVEVSDNGGASYTNVTSTISPAVGLTSALQTFTFSANMAGNVRVRISNINQVAGQRINIDDISISDYAAPSTTPALNLSPAALSTFSTTTGTPSVPQTLNVSGSNLAAALSVAAPAGYEVSLSSGSGYASSVNLTPGGGTVNTTPVYVRLLGTTAGAFTGNVTASSPGATSRSAAVSGNVTAPAPTLSSLSPGSATAGAGAFILTLTGSNFTSSASVSFNGSSPPTTYLSDSQLTAAVPASAVATAGTFPVTVTTTGGTTSASGFVVHAAAAAPSWETLVPFDSDVSATATDAAGNVYIAGSFAASSTFGNIVKSIFPGYFRYSASATAQPGPVRKPGCRA</sequence>
<dbReference type="AlphaFoldDB" id="A0A328BS00"/>
<dbReference type="RefSeq" id="WP_111476603.1">
    <property type="nucleotide sequence ID" value="NZ_QHKM01000001.1"/>
</dbReference>
<accession>A0A328BS00</accession>
<gene>
    <name evidence="2" type="ORF">DLM85_03150</name>
</gene>
<name>A0A328BS00_9BACT</name>
<feature type="domain" description="IPT/TIG" evidence="1">
    <location>
        <begin position="278"/>
        <end position="355"/>
    </location>
</feature>
<dbReference type="OrthoDB" id="866891at2"/>
<evidence type="ECO:0000259" key="1">
    <source>
        <dbReference type="Pfam" id="PF01833"/>
    </source>
</evidence>
<dbReference type="Proteomes" id="UP000248553">
    <property type="component" value="Unassembled WGS sequence"/>
</dbReference>
<dbReference type="Pfam" id="PF01833">
    <property type="entry name" value="TIG"/>
    <property type="match status" value="1"/>
</dbReference>
<organism evidence="2 3">
    <name type="scientific">Hymenobacter edaphi</name>
    <dbReference type="NCBI Taxonomy" id="2211146"/>
    <lineage>
        <taxon>Bacteria</taxon>
        <taxon>Pseudomonadati</taxon>
        <taxon>Bacteroidota</taxon>
        <taxon>Cytophagia</taxon>
        <taxon>Cytophagales</taxon>
        <taxon>Hymenobacteraceae</taxon>
        <taxon>Hymenobacter</taxon>
    </lineage>
</organism>
<dbReference type="InterPro" id="IPR013783">
    <property type="entry name" value="Ig-like_fold"/>
</dbReference>
<dbReference type="InterPro" id="IPR002909">
    <property type="entry name" value="IPT_dom"/>
</dbReference>
<dbReference type="SUPFAM" id="SSF81296">
    <property type="entry name" value="E set domains"/>
    <property type="match status" value="1"/>
</dbReference>